<keyword evidence="2" id="KW-1185">Reference proteome</keyword>
<proteinExistence type="predicted"/>
<protein>
    <submittedName>
        <fullName evidence="1">Uncharacterized protein</fullName>
    </submittedName>
</protein>
<name>A0AB34GI96_ESCRO</name>
<sequence length="71" mass="7881">MGGARAASLALPLLAGPIPPAERLNHWPNCILLAMFLVHYVQRTLISPFSDPSWKAHTIVRLYIGIRVLHV</sequence>
<comment type="caution">
    <text evidence="1">The sequence shown here is derived from an EMBL/GenBank/DDBJ whole genome shotgun (WGS) entry which is preliminary data.</text>
</comment>
<reference evidence="1 2" key="1">
    <citation type="submission" date="2022-11" db="EMBL/GenBank/DDBJ databases">
        <title>Whole genome sequence of Eschrichtius robustus ER-17-0199.</title>
        <authorList>
            <person name="Bruniche-Olsen A."/>
            <person name="Black A.N."/>
            <person name="Fields C.J."/>
            <person name="Walden K."/>
            <person name="Dewoody J.A."/>
        </authorList>
    </citation>
    <scope>NUCLEOTIDE SEQUENCE [LARGE SCALE GENOMIC DNA]</scope>
    <source>
        <strain evidence="1">ER-17-0199</strain>
        <tissue evidence="1">Blubber</tissue>
    </source>
</reference>
<organism evidence="1 2">
    <name type="scientific">Eschrichtius robustus</name>
    <name type="common">California gray whale</name>
    <name type="synonym">Eschrichtius gibbosus</name>
    <dbReference type="NCBI Taxonomy" id="9764"/>
    <lineage>
        <taxon>Eukaryota</taxon>
        <taxon>Metazoa</taxon>
        <taxon>Chordata</taxon>
        <taxon>Craniata</taxon>
        <taxon>Vertebrata</taxon>
        <taxon>Euteleostomi</taxon>
        <taxon>Mammalia</taxon>
        <taxon>Eutheria</taxon>
        <taxon>Laurasiatheria</taxon>
        <taxon>Artiodactyla</taxon>
        <taxon>Whippomorpha</taxon>
        <taxon>Cetacea</taxon>
        <taxon>Mysticeti</taxon>
        <taxon>Eschrichtiidae</taxon>
        <taxon>Eschrichtius</taxon>
    </lineage>
</organism>
<dbReference type="Proteomes" id="UP001159641">
    <property type="component" value="Unassembled WGS sequence"/>
</dbReference>
<evidence type="ECO:0000313" key="2">
    <source>
        <dbReference type="Proteomes" id="UP001159641"/>
    </source>
</evidence>
<accession>A0AB34GI96</accession>
<dbReference type="EMBL" id="JAIQCJ010002244">
    <property type="protein sequence ID" value="KAJ8778450.1"/>
    <property type="molecule type" value="Genomic_DNA"/>
</dbReference>
<dbReference type="AlphaFoldDB" id="A0AB34GI96"/>
<gene>
    <name evidence="1" type="ORF">J1605_013637</name>
</gene>
<evidence type="ECO:0000313" key="1">
    <source>
        <dbReference type="EMBL" id="KAJ8778450.1"/>
    </source>
</evidence>